<keyword evidence="5 6" id="KW-0472">Membrane</keyword>
<feature type="transmembrane region" description="Helical" evidence="6">
    <location>
        <begin position="671"/>
        <end position="694"/>
    </location>
</feature>
<dbReference type="RefSeq" id="WP_092224136.1">
    <property type="nucleotide sequence ID" value="NZ_FNJI01000022.1"/>
</dbReference>
<feature type="transmembrane region" description="Helical" evidence="6">
    <location>
        <begin position="647"/>
        <end position="664"/>
    </location>
</feature>
<name>A0A1H0T4Y6_9BACT</name>
<feature type="domain" description="Membrane transport protein MMPL" evidence="7">
    <location>
        <begin position="190"/>
        <end position="401"/>
    </location>
</feature>
<evidence type="ECO:0000256" key="2">
    <source>
        <dbReference type="ARBA" id="ARBA00022475"/>
    </source>
</evidence>
<dbReference type="Pfam" id="PF03176">
    <property type="entry name" value="MMPL"/>
    <property type="match status" value="1"/>
</dbReference>
<feature type="transmembrane region" description="Helical" evidence="6">
    <location>
        <begin position="700"/>
        <end position="721"/>
    </location>
</feature>
<keyword evidence="4 6" id="KW-1133">Transmembrane helix</keyword>
<dbReference type="PANTHER" id="PTHR33406:SF13">
    <property type="entry name" value="MEMBRANE PROTEIN YDFJ"/>
    <property type="match status" value="1"/>
</dbReference>
<feature type="transmembrane region" description="Helical" evidence="6">
    <location>
        <begin position="310"/>
        <end position="331"/>
    </location>
</feature>
<feature type="transmembrane region" description="Helical" evidence="6">
    <location>
        <begin position="258"/>
        <end position="275"/>
    </location>
</feature>
<feature type="transmembrane region" description="Helical" evidence="6">
    <location>
        <begin position="733"/>
        <end position="752"/>
    </location>
</feature>
<feature type="transmembrane region" description="Helical" evidence="6">
    <location>
        <begin position="758"/>
        <end position="783"/>
    </location>
</feature>
<dbReference type="PANTHER" id="PTHR33406">
    <property type="entry name" value="MEMBRANE PROTEIN MJ1562-RELATED"/>
    <property type="match status" value="1"/>
</dbReference>
<feature type="transmembrane region" description="Helical" evidence="6">
    <location>
        <begin position="424"/>
        <end position="443"/>
    </location>
</feature>
<dbReference type="InterPro" id="IPR050545">
    <property type="entry name" value="Mycobact_MmpL"/>
</dbReference>
<dbReference type="InterPro" id="IPR004869">
    <property type="entry name" value="MMPL_dom"/>
</dbReference>
<keyword evidence="3 6" id="KW-0812">Transmembrane</keyword>
<evidence type="ECO:0000256" key="3">
    <source>
        <dbReference type="ARBA" id="ARBA00022692"/>
    </source>
</evidence>
<evidence type="ECO:0000313" key="8">
    <source>
        <dbReference type="EMBL" id="SDP49152.1"/>
    </source>
</evidence>
<dbReference type="SUPFAM" id="SSF82866">
    <property type="entry name" value="Multidrug efflux transporter AcrB transmembrane domain"/>
    <property type="match status" value="2"/>
</dbReference>
<evidence type="ECO:0000256" key="4">
    <source>
        <dbReference type="ARBA" id="ARBA00022989"/>
    </source>
</evidence>
<dbReference type="STRING" id="91360.SAMN05660330_02933"/>
<dbReference type="AlphaFoldDB" id="A0A1H0T4Y6"/>
<evidence type="ECO:0000256" key="1">
    <source>
        <dbReference type="ARBA" id="ARBA00004651"/>
    </source>
</evidence>
<organism evidence="8 9">
    <name type="scientific">Desulforhopalus singaporensis</name>
    <dbReference type="NCBI Taxonomy" id="91360"/>
    <lineage>
        <taxon>Bacteria</taxon>
        <taxon>Pseudomonadati</taxon>
        <taxon>Thermodesulfobacteriota</taxon>
        <taxon>Desulfobulbia</taxon>
        <taxon>Desulfobulbales</taxon>
        <taxon>Desulfocapsaceae</taxon>
        <taxon>Desulforhopalus</taxon>
    </lineage>
</organism>
<dbReference type="OrthoDB" id="9780358at2"/>
<evidence type="ECO:0000256" key="6">
    <source>
        <dbReference type="SAM" id="Phobius"/>
    </source>
</evidence>
<evidence type="ECO:0000313" key="9">
    <source>
        <dbReference type="Proteomes" id="UP000199073"/>
    </source>
</evidence>
<comment type="subcellular location">
    <subcellularLocation>
        <location evidence="1">Cell membrane</location>
        <topology evidence="1">Multi-pass membrane protein</topology>
    </subcellularLocation>
</comment>
<dbReference type="Gene3D" id="1.20.1640.10">
    <property type="entry name" value="Multidrug efflux transporter AcrB transmembrane domain"/>
    <property type="match status" value="2"/>
</dbReference>
<evidence type="ECO:0000259" key="7">
    <source>
        <dbReference type="Pfam" id="PF03176"/>
    </source>
</evidence>
<evidence type="ECO:0000256" key="5">
    <source>
        <dbReference type="ARBA" id="ARBA00023136"/>
    </source>
</evidence>
<dbReference type="Proteomes" id="UP000199073">
    <property type="component" value="Unassembled WGS sequence"/>
</dbReference>
<feature type="transmembrane region" description="Helical" evidence="6">
    <location>
        <begin position="351"/>
        <end position="370"/>
    </location>
</feature>
<feature type="transmembrane region" description="Helical" evidence="6">
    <location>
        <begin position="376"/>
        <end position="395"/>
    </location>
</feature>
<keyword evidence="2" id="KW-1003">Cell membrane</keyword>
<accession>A0A1H0T4Y6</accession>
<feature type="transmembrane region" description="Helical" evidence="6">
    <location>
        <begin position="282"/>
        <end position="304"/>
    </location>
</feature>
<dbReference type="EMBL" id="FNJI01000022">
    <property type="protein sequence ID" value="SDP49152.1"/>
    <property type="molecule type" value="Genomic_DNA"/>
</dbReference>
<proteinExistence type="predicted"/>
<keyword evidence="9" id="KW-1185">Reference proteome</keyword>
<reference evidence="8 9" key="1">
    <citation type="submission" date="2016-10" db="EMBL/GenBank/DDBJ databases">
        <authorList>
            <person name="de Groot N.N."/>
        </authorList>
    </citation>
    <scope>NUCLEOTIDE SEQUENCE [LARGE SCALE GENOMIC DNA]</scope>
    <source>
        <strain evidence="8 9">DSM 12130</strain>
    </source>
</reference>
<protein>
    <recommendedName>
        <fullName evidence="7">Membrane transport protein MMPL domain-containing protein</fullName>
    </recommendedName>
</protein>
<dbReference type="GO" id="GO:0005886">
    <property type="term" value="C:plasma membrane"/>
    <property type="evidence" value="ECO:0007669"/>
    <property type="project" value="UniProtKB-SubCell"/>
</dbReference>
<sequence>MTDKCIIRWIVVLLLVLAGGLSAARLTINDDALDLLPDGAVRGDLQMLQQIGLVDRIFISLSADGQLYLSADTARDALQKSAEALGQALVGRDDFTNVLAHLPVDLSGDLFTLLLHMLPLLLDEGDLEQIERKLTPAAIKEAMRENFLLLNSPVGMAMKERVRHDPLDFLSVLLNKLAFLQAEFQVRPDAGFLMSRDGRSLLVLAESTVSLTDSKNSELLDDELQAIFETVLQPGISAEMIGTLPHTLANSRIIKKDLRFLLAAATVMLTLLLAFTLRDIRAVVVFGVPFLGALPAIGITRFIFGEIGALALGFGIVILGIAVDFSVHLYLALTREKGGRKKILREVRKPILFACLTTVSVLVVLLLSDVASHRQMAVLALAGVLFGVVFAWLLIPTIVGDREGAATDASDAAPVENHSHAGRWILAMWLSLVAAGVLCWPHLHYNGDLAVLDASAREVVDVEKRFAATWGEKGEQAFVAATGTTTEKALQAAGKLFTFITTNGYTDIQSPVVLLPDRNTQERRLAQWRKFVDRNQPELLRALNESADKYGFSSRAFQPFVDNLIVPPDLIREQDYNQSVFAPLLGTMLRPWGGGDGVGSRLVLTTMGITDDNLQPLLEYEEKHSSITVLANRKWRAEVEHFLKKDILLLSSLAAVVVVLLVSLQFRDFRAVTAVLAPVVSALSAMSLFCWATSGDLNMMHLIMGIMVIGLSVDYGIFVVCSRLDRVAVSAKYAVSVCAASSLVGFGVLAFADHPALYSLGVTVLVGIGAAWPTALVISPLIVGKRGRS</sequence>
<gene>
    <name evidence="8" type="ORF">SAMN05660330_02933</name>
</gene>